<dbReference type="PANTHER" id="PTHR30483">
    <property type="entry name" value="LEUCINE-SPECIFIC-BINDING PROTEIN"/>
    <property type="match status" value="1"/>
</dbReference>
<proteinExistence type="inferred from homology"/>
<dbReference type="Proteomes" id="UP000006054">
    <property type="component" value="Chromosome"/>
</dbReference>
<dbReference type="PANTHER" id="PTHR30483:SF6">
    <property type="entry name" value="PERIPLASMIC BINDING PROTEIN OF ABC TRANSPORTER FOR NATURAL AMINO ACIDS"/>
    <property type="match status" value="1"/>
</dbReference>
<feature type="signal peptide" evidence="3">
    <location>
        <begin position="1"/>
        <end position="24"/>
    </location>
</feature>
<evidence type="ECO:0000256" key="3">
    <source>
        <dbReference type="SAM" id="SignalP"/>
    </source>
</evidence>
<dbReference type="Gene3D" id="3.40.50.2300">
    <property type="match status" value="2"/>
</dbReference>
<feature type="chain" id="PRO_5003685606" evidence="3">
    <location>
        <begin position="25"/>
        <end position="585"/>
    </location>
</feature>
<evidence type="ECO:0000259" key="4">
    <source>
        <dbReference type="Pfam" id="PF13458"/>
    </source>
</evidence>
<dbReference type="STRING" id="880071.Fleli_3211"/>
<dbReference type="OrthoDB" id="1490998at2"/>
<protein>
    <submittedName>
        <fullName evidence="5">Amino acid/amide ABC transporter substrate-binding protein, HAAT family</fullName>
    </submittedName>
</protein>
<organism evidence="5 6">
    <name type="scientific">Bernardetia litoralis (strain ATCC 23117 / DSM 6794 / NBRC 15988 / NCIMB 1366 / Fx l1 / Sio-4)</name>
    <name type="common">Flexibacter litoralis</name>
    <dbReference type="NCBI Taxonomy" id="880071"/>
    <lineage>
        <taxon>Bacteria</taxon>
        <taxon>Pseudomonadati</taxon>
        <taxon>Bacteroidota</taxon>
        <taxon>Cytophagia</taxon>
        <taxon>Cytophagales</taxon>
        <taxon>Bernardetiaceae</taxon>
        <taxon>Bernardetia</taxon>
    </lineage>
</organism>
<reference evidence="6" key="1">
    <citation type="submission" date="2012-06" db="EMBL/GenBank/DDBJ databases">
        <title>The complete genome of Flexibacter litoralis DSM 6794.</title>
        <authorList>
            <person name="Lucas S."/>
            <person name="Copeland A."/>
            <person name="Lapidus A."/>
            <person name="Glavina del Rio T."/>
            <person name="Dalin E."/>
            <person name="Tice H."/>
            <person name="Bruce D."/>
            <person name="Goodwin L."/>
            <person name="Pitluck S."/>
            <person name="Peters L."/>
            <person name="Ovchinnikova G."/>
            <person name="Lu M."/>
            <person name="Kyrpides N."/>
            <person name="Mavromatis K."/>
            <person name="Ivanova N."/>
            <person name="Brettin T."/>
            <person name="Detter J.C."/>
            <person name="Han C."/>
            <person name="Larimer F."/>
            <person name="Land M."/>
            <person name="Hauser L."/>
            <person name="Markowitz V."/>
            <person name="Cheng J.-F."/>
            <person name="Hugenholtz P."/>
            <person name="Woyke T."/>
            <person name="Wu D."/>
            <person name="Spring S."/>
            <person name="Lang E."/>
            <person name="Kopitz M."/>
            <person name="Brambilla E."/>
            <person name="Klenk H.-P."/>
            <person name="Eisen J.A."/>
        </authorList>
    </citation>
    <scope>NUCLEOTIDE SEQUENCE [LARGE SCALE GENOMIC DNA]</scope>
    <source>
        <strain evidence="6">ATCC 23117 / DSM 6794 / NBRC 15988 / NCIMB 1366 / Sio-4</strain>
    </source>
</reference>
<evidence type="ECO:0000313" key="6">
    <source>
        <dbReference type="Proteomes" id="UP000006054"/>
    </source>
</evidence>
<evidence type="ECO:0000256" key="2">
    <source>
        <dbReference type="ARBA" id="ARBA00022729"/>
    </source>
</evidence>
<dbReference type="InterPro" id="IPR028082">
    <property type="entry name" value="Peripla_BP_I"/>
</dbReference>
<dbReference type="HOGENOM" id="CLU_032974_0_0_10"/>
<name>I4ANK8_BERLS</name>
<dbReference type="SUPFAM" id="SSF53822">
    <property type="entry name" value="Periplasmic binding protein-like I"/>
    <property type="match status" value="1"/>
</dbReference>
<dbReference type="EMBL" id="CP003345">
    <property type="protein sequence ID" value="AFM05543.1"/>
    <property type="molecule type" value="Genomic_DNA"/>
</dbReference>
<dbReference type="RefSeq" id="WP_014798973.1">
    <property type="nucleotide sequence ID" value="NC_018018.1"/>
</dbReference>
<dbReference type="AlphaFoldDB" id="I4ANK8"/>
<dbReference type="InterPro" id="IPR051010">
    <property type="entry name" value="BCAA_transport"/>
</dbReference>
<gene>
    <name evidence="5" type="ordered locus">Fleli_3211</name>
</gene>
<evidence type="ECO:0000256" key="1">
    <source>
        <dbReference type="ARBA" id="ARBA00010062"/>
    </source>
</evidence>
<feature type="domain" description="Leucine-binding protein" evidence="4">
    <location>
        <begin position="249"/>
        <end position="402"/>
    </location>
</feature>
<keyword evidence="6" id="KW-1185">Reference proteome</keyword>
<dbReference type="eggNOG" id="COG0683">
    <property type="taxonomic scope" value="Bacteria"/>
</dbReference>
<comment type="similarity">
    <text evidence="1">Belongs to the leucine-binding protein family.</text>
</comment>
<accession>I4ANK8</accession>
<dbReference type="InterPro" id="IPR028081">
    <property type="entry name" value="Leu-bd"/>
</dbReference>
<dbReference type="KEGG" id="fli:Fleli_3211"/>
<evidence type="ECO:0000313" key="5">
    <source>
        <dbReference type="EMBL" id="AFM05543.1"/>
    </source>
</evidence>
<sequence precursor="true">MRFTLFLSIIASLLFSFSPIFSFAQVDYQSYYQKGKTELSNKNYSAARQSLIMAMQENSSNGFLFPASYLYVMASYKGGDLATAYTKVSELLIKAKNATLPSDQFQEMLYLGGVIAFEKDQSLQAMTWLEQIKGSKLHIPVQNLKATFLPKKSVAELKLLYQKFSKDRVLSETLADKIAQQDETSEEDKKIIKDIEFAYGYTSPYQKKQNSVSDKIVKKKEYNVAIMLPFRLQNESSAREVQSFLDLYEGMKVAQEDLKNEGITINLLPFDTENDANNVRRLIGLSAMKNVDMFFGPLYPTTLPIVSDFAQENGISMVNPLSYTPDLIEGKKNTYLFESSYHTQAKAVANYSFDSLNADKAYIIYGNSRKDSILAYSYKKTVEEKGGKIMVFEKVNAGSSTFNKIRSLLSPIAKKPARLKEGEKFKKPEGDTTAHIFVASSELAVAGSVISVLKTSMVDIPLFIDKDWLNFEQIDMNDFMDRSVFFIYTDYISPLKNKEFVKKYINKTNLLPSEYAYVGYESLYFFGKTMYKYGVNFENQLQKERFRDGKVMIGQNYYGSNDNQLVPLLRFVNNRLEIVNHFYKD</sequence>
<dbReference type="Pfam" id="PF13458">
    <property type="entry name" value="Peripla_BP_6"/>
    <property type="match status" value="1"/>
</dbReference>
<keyword evidence="2 3" id="KW-0732">Signal</keyword>